<organism evidence="2 3">
    <name type="scientific">Pristionchus entomophagus</name>
    <dbReference type="NCBI Taxonomy" id="358040"/>
    <lineage>
        <taxon>Eukaryota</taxon>
        <taxon>Metazoa</taxon>
        <taxon>Ecdysozoa</taxon>
        <taxon>Nematoda</taxon>
        <taxon>Chromadorea</taxon>
        <taxon>Rhabditida</taxon>
        <taxon>Rhabditina</taxon>
        <taxon>Diplogasteromorpha</taxon>
        <taxon>Diplogasteroidea</taxon>
        <taxon>Neodiplogasteridae</taxon>
        <taxon>Pristionchus</taxon>
    </lineage>
</organism>
<protein>
    <recommendedName>
        <fullName evidence="1">EGF-like domain-containing protein</fullName>
    </recommendedName>
</protein>
<dbReference type="EMBL" id="BTSX01000006">
    <property type="protein sequence ID" value="GMT07551.1"/>
    <property type="molecule type" value="Genomic_DNA"/>
</dbReference>
<feature type="domain" description="EGF-like" evidence="1">
    <location>
        <begin position="95"/>
        <end position="106"/>
    </location>
</feature>
<feature type="non-terminal residue" evidence="2">
    <location>
        <position position="147"/>
    </location>
</feature>
<evidence type="ECO:0000259" key="1">
    <source>
        <dbReference type="PROSITE" id="PS00022"/>
    </source>
</evidence>
<evidence type="ECO:0000313" key="3">
    <source>
        <dbReference type="Proteomes" id="UP001432027"/>
    </source>
</evidence>
<reference evidence="2" key="1">
    <citation type="submission" date="2023-10" db="EMBL/GenBank/DDBJ databases">
        <title>Genome assembly of Pristionchus species.</title>
        <authorList>
            <person name="Yoshida K."/>
            <person name="Sommer R.J."/>
        </authorList>
    </citation>
    <scope>NUCLEOTIDE SEQUENCE</scope>
    <source>
        <strain evidence="2">RS0144</strain>
    </source>
</reference>
<gene>
    <name evidence="2" type="ORF">PENTCL1PPCAC_29725</name>
</gene>
<dbReference type="InterPro" id="IPR000742">
    <property type="entry name" value="EGF"/>
</dbReference>
<dbReference type="AlphaFoldDB" id="A0AAV5UMA2"/>
<sequence length="147" mass="16152">LGAMYRYEVTGDDAHVRDMIMAGVKLEIFCSLGYYGDECTEHCPQGCTHGTCSNGTCSNCEYPYHGEGCNQCGMIGDCVNGSCSAIDGDITASRCVCNREWEGAHCDELVNNCTIVPCSPRGKMRRRTAKCVCMDSRFEGNFCEVFF</sequence>
<accession>A0AAV5UMA2</accession>
<dbReference type="PROSITE" id="PS00022">
    <property type="entry name" value="EGF_1"/>
    <property type="match status" value="1"/>
</dbReference>
<evidence type="ECO:0000313" key="2">
    <source>
        <dbReference type="EMBL" id="GMT07551.1"/>
    </source>
</evidence>
<proteinExistence type="predicted"/>
<keyword evidence="3" id="KW-1185">Reference proteome</keyword>
<dbReference type="Gene3D" id="2.10.25.10">
    <property type="entry name" value="Laminin"/>
    <property type="match status" value="1"/>
</dbReference>
<dbReference type="Proteomes" id="UP001432027">
    <property type="component" value="Unassembled WGS sequence"/>
</dbReference>
<feature type="non-terminal residue" evidence="2">
    <location>
        <position position="1"/>
    </location>
</feature>
<comment type="caution">
    <text evidence="2">The sequence shown here is derived from an EMBL/GenBank/DDBJ whole genome shotgun (WGS) entry which is preliminary data.</text>
</comment>
<name>A0AAV5UMA2_9BILA</name>